<dbReference type="EMBL" id="KV424161">
    <property type="protein sequence ID" value="KZT50558.1"/>
    <property type="molecule type" value="Genomic_DNA"/>
</dbReference>
<evidence type="ECO:0000256" key="1">
    <source>
        <dbReference type="SAM" id="SignalP"/>
    </source>
</evidence>
<evidence type="ECO:0000313" key="2">
    <source>
        <dbReference type="EMBL" id="KZT50558.1"/>
    </source>
</evidence>
<keyword evidence="3" id="KW-1185">Reference proteome</keyword>
<organism evidence="2 3">
    <name type="scientific">Calocera cornea HHB12733</name>
    <dbReference type="NCBI Taxonomy" id="1353952"/>
    <lineage>
        <taxon>Eukaryota</taxon>
        <taxon>Fungi</taxon>
        <taxon>Dikarya</taxon>
        <taxon>Basidiomycota</taxon>
        <taxon>Agaricomycotina</taxon>
        <taxon>Dacrymycetes</taxon>
        <taxon>Dacrymycetales</taxon>
        <taxon>Dacrymycetaceae</taxon>
        <taxon>Calocera</taxon>
    </lineage>
</organism>
<dbReference type="Proteomes" id="UP000076842">
    <property type="component" value="Unassembled WGS sequence"/>
</dbReference>
<protein>
    <submittedName>
        <fullName evidence="2">Uncharacterized protein</fullName>
    </submittedName>
</protein>
<feature type="chain" id="PRO_5007855949" evidence="1">
    <location>
        <begin position="19"/>
        <end position="243"/>
    </location>
</feature>
<sequence length="243" mass="25452">MLFSSLFALFPLLPATLAVTASIAPYNSDTAASHASAPGGLSESTVVALLNVLKQYSLETEYAVYSLHSHLTYSSGQAEAAYTTPQDATHALTALVSYASIEGSAAPSVYAIDTAAGQLLPLEFTPNSEVPRGAQQALEGALSTGLLTTFASVLSELSADEQQAAGLALLTPLTQAALSDESKVIVVHRVANSRNQPNTEENTKLASLVDKGEAPEGMEPTLWVWGEEGPTAPAWCELCIWTN</sequence>
<gene>
    <name evidence="2" type="ORF">CALCODRAFT_559056</name>
</gene>
<name>A0A165CC16_9BASI</name>
<keyword evidence="1" id="KW-0732">Signal</keyword>
<dbReference type="AlphaFoldDB" id="A0A165CC16"/>
<proteinExistence type="predicted"/>
<reference evidence="2 3" key="1">
    <citation type="journal article" date="2016" name="Mol. Biol. Evol.">
        <title>Comparative Genomics of Early-Diverging Mushroom-Forming Fungi Provides Insights into the Origins of Lignocellulose Decay Capabilities.</title>
        <authorList>
            <person name="Nagy L.G."/>
            <person name="Riley R."/>
            <person name="Tritt A."/>
            <person name="Adam C."/>
            <person name="Daum C."/>
            <person name="Floudas D."/>
            <person name="Sun H."/>
            <person name="Yadav J.S."/>
            <person name="Pangilinan J."/>
            <person name="Larsson K.H."/>
            <person name="Matsuura K."/>
            <person name="Barry K."/>
            <person name="Labutti K."/>
            <person name="Kuo R."/>
            <person name="Ohm R.A."/>
            <person name="Bhattacharya S.S."/>
            <person name="Shirouzu T."/>
            <person name="Yoshinaga Y."/>
            <person name="Martin F.M."/>
            <person name="Grigoriev I.V."/>
            <person name="Hibbett D.S."/>
        </authorList>
    </citation>
    <scope>NUCLEOTIDE SEQUENCE [LARGE SCALE GENOMIC DNA]</scope>
    <source>
        <strain evidence="2 3">HHB12733</strain>
    </source>
</reference>
<accession>A0A165CC16</accession>
<evidence type="ECO:0000313" key="3">
    <source>
        <dbReference type="Proteomes" id="UP000076842"/>
    </source>
</evidence>
<dbReference type="InParanoid" id="A0A165CC16"/>
<feature type="signal peptide" evidence="1">
    <location>
        <begin position="1"/>
        <end position="18"/>
    </location>
</feature>